<evidence type="ECO:0000313" key="5">
    <source>
        <dbReference type="EMBL" id="MBD1545795.1"/>
    </source>
</evidence>
<name>A0A926NY79_9HYPH</name>
<dbReference type="InterPro" id="IPR036388">
    <property type="entry name" value="WH-like_DNA-bd_sf"/>
</dbReference>
<dbReference type="GO" id="GO:0006355">
    <property type="term" value="P:regulation of DNA-templated transcription"/>
    <property type="evidence" value="ECO:0007669"/>
    <property type="project" value="UniProtKB-ARBA"/>
</dbReference>
<dbReference type="GO" id="GO:0003677">
    <property type="term" value="F:DNA binding"/>
    <property type="evidence" value="ECO:0007669"/>
    <property type="project" value="UniProtKB-KW"/>
</dbReference>
<dbReference type="RefSeq" id="WP_190290460.1">
    <property type="nucleotide sequence ID" value="NZ_JABFCZ010000005.1"/>
</dbReference>
<reference evidence="5" key="1">
    <citation type="submission" date="2020-05" db="EMBL/GenBank/DDBJ databases">
        <title>Identification of trans-AT polyketide cluster in two marine bacteria, producers of a novel glutaramide-containing polyketide sesbanimide D and analogs.</title>
        <authorList>
            <person name="Kacar D."/>
            <person name="Rodriguez P."/>
            <person name="Canedo L."/>
            <person name="Gonzalez E."/>
            <person name="Galan B."/>
            <person name="De La Calle F."/>
            <person name="Garcia J.L."/>
        </authorList>
    </citation>
    <scope>NUCLEOTIDE SEQUENCE</scope>
    <source>
        <strain evidence="5">PHM038</strain>
    </source>
</reference>
<dbReference type="EMBL" id="JABFCZ010000005">
    <property type="protein sequence ID" value="MBD1545795.1"/>
    <property type="molecule type" value="Genomic_DNA"/>
</dbReference>
<keyword evidence="3" id="KW-0804">Transcription</keyword>
<accession>A0A926NY79</accession>
<dbReference type="InterPro" id="IPR011991">
    <property type="entry name" value="ArsR-like_HTH"/>
</dbReference>
<organism evidence="5 6">
    <name type="scientific">Roseibium aggregatum</name>
    <dbReference type="NCBI Taxonomy" id="187304"/>
    <lineage>
        <taxon>Bacteria</taxon>
        <taxon>Pseudomonadati</taxon>
        <taxon>Pseudomonadota</taxon>
        <taxon>Alphaproteobacteria</taxon>
        <taxon>Hyphomicrobiales</taxon>
        <taxon>Stappiaceae</taxon>
        <taxon>Roseibium</taxon>
    </lineage>
</organism>
<proteinExistence type="predicted"/>
<dbReference type="PROSITE" id="PS51118">
    <property type="entry name" value="HTH_HXLR"/>
    <property type="match status" value="1"/>
</dbReference>
<dbReference type="AlphaFoldDB" id="A0A926NY79"/>
<evidence type="ECO:0000259" key="4">
    <source>
        <dbReference type="PROSITE" id="PS51118"/>
    </source>
</evidence>
<dbReference type="PANTHER" id="PTHR33204:SF39">
    <property type="entry name" value="TRANSCRIPTIONAL REGULATORY PROTEIN"/>
    <property type="match status" value="1"/>
</dbReference>
<comment type="caution">
    <text evidence="5">The sequence shown here is derived from an EMBL/GenBank/DDBJ whole genome shotgun (WGS) entry which is preliminary data.</text>
</comment>
<protein>
    <submittedName>
        <fullName evidence="5">Helix-turn-helix transcriptional regulator</fullName>
    </submittedName>
</protein>
<evidence type="ECO:0000256" key="3">
    <source>
        <dbReference type="ARBA" id="ARBA00023163"/>
    </source>
</evidence>
<evidence type="ECO:0000256" key="1">
    <source>
        <dbReference type="ARBA" id="ARBA00023015"/>
    </source>
</evidence>
<dbReference type="SUPFAM" id="SSF46785">
    <property type="entry name" value="Winged helix' DNA-binding domain"/>
    <property type="match status" value="1"/>
</dbReference>
<dbReference type="InterPro" id="IPR002577">
    <property type="entry name" value="HTH_HxlR"/>
</dbReference>
<gene>
    <name evidence="5" type="ORF">HK439_05940</name>
</gene>
<dbReference type="PANTHER" id="PTHR33204">
    <property type="entry name" value="TRANSCRIPTIONAL REGULATOR, MARR FAMILY"/>
    <property type="match status" value="1"/>
</dbReference>
<evidence type="ECO:0000256" key="2">
    <source>
        <dbReference type="ARBA" id="ARBA00023125"/>
    </source>
</evidence>
<keyword evidence="1" id="KW-0805">Transcription regulation</keyword>
<dbReference type="Gene3D" id="1.10.10.10">
    <property type="entry name" value="Winged helix-like DNA-binding domain superfamily/Winged helix DNA-binding domain"/>
    <property type="match status" value="1"/>
</dbReference>
<dbReference type="Proteomes" id="UP000598467">
    <property type="component" value="Unassembled WGS sequence"/>
</dbReference>
<keyword evidence="2" id="KW-0238">DNA-binding</keyword>
<feature type="domain" description="HTH hxlR-type" evidence="4">
    <location>
        <begin position="18"/>
        <end position="117"/>
    </location>
</feature>
<evidence type="ECO:0000313" key="6">
    <source>
        <dbReference type="Proteomes" id="UP000598467"/>
    </source>
</evidence>
<dbReference type="Pfam" id="PF01638">
    <property type="entry name" value="HxlR"/>
    <property type="match status" value="1"/>
</dbReference>
<dbReference type="InterPro" id="IPR036390">
    <property type="entry name" value="WH_DNA-bd_sf"/>
</dbReference>
<dbReference type="CDD" id="cd00090">
    <property type="entry name" value="HTH_ARSR"/>
    <property type="match status" value="1"/>
</dbReference>
<sequence length="129" mass="14473">MQEGTELDLGHMHVTGGCKRITPILARIGDKWTLLIVSILANGPMRFSELKRRINGISQRMLTFSLRGLERNGLVSRTVYPSVPPHVEYELTELGRSLLEPIRHLMTWVGENIDCVEAAQQAYDASNGE</sequence>